<reference evidence="1" key="1">
    <citation type="submission" date="2020-11" db="EMBL/GenBank/DDBJ databases">
        <authorList>
            <person name="Whitehead M."/>
        </authorList>
    </citation>
    <scope>NUCLEOTIDE SEQUENCE</scope>
    <source>
        <strain evidence="1">EGII</strain>
    </source>
</reference>
<gene>
    <name evidence="1" type="ORF">CCAP1982_LOCUS6819</name>
</gene>
<evidence type="ECO:0000313" key="1">
    <source>
        <dbReference type="EMBL" id="CAD6998204.1"/>
    </source>
</evidence>
<name>A0A811UH90_CERCA</name>
<dbReference type="AlphaFoldDB" id="A0A811UH90"/>
<dbReference type="EMBL" id="CAJHJT010000012">
    <property type="protein sequence ID" value="CAD6998204.1"/>
    <property type="molecule type" value="Genomic_DNA"/>
</dbReference>
<protein>
    <submittedName>
        <fullName evidence="1">(Mediterranean fruit fly) hypothetical protein</fullName>
    </submittedName>
</protein>
<keyword evidence="2" id="KW-1185">Reference proteome</keyword>
<dbReference type="Proteomes" id="UP000606786">
    <property type="component" value="Unassembled WGS sequence"/>
</dbReference>
<sequence length="96" mass="10125">MYDAAFALSAIVKRTGGQSTATIEAANVGNKAGDSCAKADFAIDCSINVPLLTTITRQATKIIRGMIPLLLQQNKSHAAASLSNEELETEANQNVF</sequence>
<organism evidence="1 2">
    <name type="scientific">Ceratitis capitata</name>
    <name type="common">Mediterranean fruit fly</name>
    <name type="synonym">Tephritis capitata</name>
    <dbReference type="NCBI Taxonomy" id="7213"/>
    <lineage>
        <taxon>Eukaryota</taxon>
        <taxon>Metazoa</taxon>
        <taxon>Ecdysozoa</taxon>
        <taxon>Arthropoda</taxon>
        <taxon>Hexapoda</taxon>
        <taxon>Insecta</taxon>
        <taxon>Pterygota</taxon>
        <taxon>Neoptera</taxon>
        <taxon>Endopterygota</taxon>
        <taxon>Diptera</taxon>
        <taxon>Brachycera</taxon>
        <taxon>Muscomorpha</taxon>
        <taxon>Tephritoidea</taxon>
        <taxon>Tephritidae</taxon>
        <taxon>Ceratitis</taxon>
        <taxon>Ceratitis</taxon>
    </lineage>
</organism>
<comment type="caution">
    <text evidence="1">The sequence shown here is derived from an EMBL/GenBank/DDBJ whole genome shotgun (WGS) entry which is preliminary data.</text>
</comment>
<accession>A0A811UH90</accession>
<evidence type="ECO:0000313" key="2">
    <source>
        <dbReference type="Proteomes" id="UP000606786"/>
    </source>
</evidence>
<proteinExistence type="predicted"/>